<evidence type="ECO:0000256" key="6">
    <source>
        <dbReference type="SAM" id="Phobius"/>
    </source>
</evidence>
<feature type="transmembrane region" description="Helical" evidence="6">
    <location>
        <begin position="251"/>
        <end position="269"/>
    </location>
</feature>
<evidence type="ECO:0000313" key="8">
    <source>
        <dbReference type="Proteomes" id="UP001592531"/>
    </source>
</evidence>
<protein>
    <submittedName>
        <fullName evidence="7">ABC transporter permease</fullName>
    </submittedName>
</protein>
<dbReference type="Pfam" id="PF02653">
    <property type="entry name" value="BPD_transp_2"/>
    <property type="match status" value="1"/>
</dbReference>
<keyword evidence="3 6" id="KW-0812">Transmembrane</keyword>
<reference evidence="7 8" key="1">
    <citation type="submission" date="2024-09" db="EMBL/GenBank/DDBJ databases">
        <authorList>
            <person name="Lee S.D."/>
        </authorList>
    </citation>
    <scope>NUCLEOTIDE SEQUENCE [LARGE SCALE GENOMIC DNA]</scope>
    <source>
        <strain evidence="7 8">N8-3</strain>
    </source>
</reference>
<organism evidence="7 8">
    <name type="scientific">Streptacidiphilus cavernicola</name>
    <dbReference type="NCBI Taxonomy" id="3342716"/>
    <lineage>
        <taxon>Bacteria</taxon>
        <taxon>Bacillati</taxon>
        <taxon>Actinomycetota</taxon>
        <taxon>Actinomycetes</taxon>
        <taxon>Kitasatosporales</taxon>
        <taxon>Streptomycetaceae</taxon>
        <taxon>Streptacidiphilus</taxon>
    </lineage>
</organism>
<keyword evidence="2" id="KW-1003">Cell membrane</keyword>
<dbReference type="EMBL" id="JBHFAB010000026">
    <property type="protein sequence ID" value="MFC1420425.1"/>
    <property type="molecule type" value="Genomic_DNA"/>
</dbReference>
<evidence type="ECO:0000256" key="1">
    <source>
        <dbReference type="ARBA" id="ARBA00004651"/>
    </source>
</evidence>
<comment type="subcellular location">
    <subcellularLocation>
        <location evidence="1">Cell membrane</location>
        <topology evidence="1">Multi-pass membrane protein</topology>
    </subcellularLocation>
</comment>
<dbReference type="PANTHER" id="PTHR32196:SF19">
    <property type="entry name" value="GALACTOFURANOSE TRANSPORTER PERMEASE PROTEIN YTFT"/>
    <property type="match status" value="1"/>
</dbReference>
<evidence type="ECO:0000256" key="3">
    <source>
        <dbReference type="ARBA" id="ARBA00022692"/>
    </source>
</evidence>
<dbReference type="RefSeq" id="WP_380541635.1">
    <property type="nucleotide sequence ID" value="NZ_JBHFAB010000026.1"/>
</dbReference>
<evidence type="ECO:0000313" key="7">
    <source>
        <dbReference type="EMBL" id="MFC1420425.1"/>
    </source>
</evidence>
<evidence type="ECO:0000256" key="2">
    <source>
        <dbReference type="ARBA" id="ARBA00022475"/>
    </source>
</evidence>
<gene>
    <name evidence="7" type="ORF">ACEZDE_27840</name>
</gene>
<keyword evidence="4 6" id="KW-1133">Transmembrane helix</keyword>
<dbReference type="PANTHER" id="PTHR32196">
    <property type="entry name" value="ABC TRANSPORTER PERMEASE PROTEIN YPHD-RELATED-RELATED"/>
    <property type="match status" value="1"/>
</dbReference>
<evidence type="ECO:0000256" key="4">
    <source>
        <dbReference type="ARBA" id="ARBA00022989"/>
    </source>
</evidence>
<keyword evidence="8" id="KW-1185">Reference proteome</keyword>
<dbReference type="InterPro" id="IPR001851">
    <property type="entry name" value="ABC_transp_permease"/>
</dbReference>
<feature type="transmembrane region" description="Helical" evidence="6">
    <location>
        <begin position="56"/>
        <end position="74"/>
    </location>
</feature>
<dbReference type="CDD" id="cd06579">
    <property type="entry name" value="TM_PBP1_transp_AraH_like"/>
    <property type="match status" value="1"/>
</dbReference>
<feature type="transmembrane region" description="Helical" evidence="6">
    <location>
        <begin position="169"/>
        <end position="190"/>
    </location>
</feature>
<feature type="transmembrane region" description="Helical" evidence="6">
    <location>
        <begin position="26"/>
        <end position="49"/>
    </location>
</feature>
<keyword evidence="5 6" id="KW-0472">Membrane</keyword>
<name>A0ABV6W368_9ACTN</name>
<proteinExistence type="predicted"/>
<feature type="transmembrane region" description="Helical" evidence="6">
    <location>
        <begin position="106"/>
        <end position="128"/>
    </location>
</feature>
<sequence length="324" mass="32939">MSTTTAERGGLPALDRPRLLRLLQEYGVYAALLVLLVVAVSLDGTFLSASNARVQLFQLAPTLLVALGMALVIGTEGIDLSVGAVIALSAAIVPLYLGYGLGLAIPLALLLGAASGLVAGAMVAFAGVQPIVATLSLMIGVRGLAELVNGSSAKPITDPDLLALGENSVLGVPLMAWIALLAAVLVGLVVRRTTFGRQLVAIGDNRQAGRLAGLPVRRVLVTVYIVSGVLSALAGILIVGHGAEADPANQGLSMELSAITAVVVGGTPLSGGKVRVAGTVAGALFMQLITAVLTQHNVPASYTQLVEAAIICFAVYASRERGTR</sequence>
<accession>A0ABV6W368</accession>
<evidence type="ECO:0000256" key="5">
    <source>
        <dbReference type="ARBA" id="ARBA00023136"/>
    </source>
</evidence>
<dbReference type="Proteomes" id="UP001592531">
    <property type="component" value="Unassembled WGS sequence"/>
</dbReference>
<comment type="caution">
    <text evidence="7">The sequence shown here is derived from an EMBL/GenBank/DDBJ whole genome shotgun (WGS) entry which is preliminary data.</text>
</comment>
<feature type="transmembrane region" description="Helical" evidence="6">
    <location>
        <begin position="80"/>
        <end position="99"/>
    </location>
</feature>
<feature type="transmembrane region" description="Helical" evidence="6">
    <location>
        <begin position="219"/>
        <end position="239"/>
    </location>
</feature>